<comment type="cofactor">
    <cofactor evidence="2">
        <name>Mg(2+)</name>
        <dbReference type="ChEBI" id="CHEBI:18420"/>
    </cofactor>
</comment>
<dbReference type="GO" id="GO:0046872">
    <property type="term" value="F:metal ion binding"/>
    <property type="evidence" value="ECO:0007669"/>
    <property type="project" value="UniProtKB-KW"/>
</dbReference>
<feature type="domain" description="Pterin-binding" evidence="12">
    <location>
        <begin position="8"/>
        <end position="274"/>
    </location>
</feature>
<dbReference type="GO" id="GO:0004156">
    <property type="term" value="F:dihydropteroate synthase activity"/>
    <property type="evidence" value="ECO:0007669"/>
    <property type="project" value="UniProtKB-EC"/>
</dbReference>
<comment type="catalytic activity">
    <reaction evidence="1">
        <text>(7,8-dihydropterin-6-yl)methyl diphosphate + 4-aminobenzoate = 7,8-dihydropteroate + diphosphate</text>
        <dbReference type="Rhea" id="RHEA:19949"/>
        <dbReference type="ChEBI" id="CHEBI:17836"/>
        <dbReference type="ChEBI" id="CHEBI:17839"/>
        <dbReference type="ChEBI" id="CHEBI:33019"/>
        <dbReference type="ChEBI" id="CHEBI:72950"/>
        <dbReference type="EC" id="2.5.1.15"/>
    </reaction>
</comment>
<dbReference type="InterPro" id="IPR006390">
    <property type="entry name" value="DHP_synth_dom"/>
</dbReference>
<dbReference type="OrthoDB" id="9811744at2"/>
<evidence type="ECO:0000313" key="14">
    <source>
        <dbReference type="Proteomes" id="UP000215027"/>
    </source>
</evidence>
<accession>A0A170PDZ7</accession>
<evidence type="ECO:0000256" key="5">
    <source>
        <dbReference type="ARBA" id="ARBA00012458"/>
    </source>
</evidence>
<evidence type="ECO:0000256" key="10">
    <source>
        <dbReference type="ARBA" id="ARBA00022909"/>
    </source>
</evidence>
<dbReference type="InterPro" id="IPR045031">
    <property type="entry name" value="DHP_synth-like"/>
</dbReference>
<evidence type="ECO:0000256" key="9">
    <source>
        <dbReference type="ARBA" id="ARBA00022842"/>
    </source>
</evidence>
<protein>
    <recommendedName>
        <fullName evidence="6">Dihydropteroate synthase</fullName>
        <ecNumber evidence="5">2.5.1.15</ecNumber>
    </recommendedName>
    <alternativeName>
        <fullName evidence="11">Dihydropteroate pyrophosphorylase</fullName>
    </alternativeName>
</protein>
<keyword evidence="7 13" id="KW-0808">Transferase</keyword>
<dbReference type="InterPro" id="IPR000489">
    <property type="entry name" value="Pterin-binding_dom"/>
</dbReference>
<organism evidence="13 14">
    <name type="scientific">Candidatus Promineifilum breve</name>
    <dbReference type="NCBI Taxonomy" id="1806508"/>
    <lineage>
        <taxon>Bacteria</taxon>
        <taxon>Bacillati</taxon>
        <taxon>Chloroflexota</taxon>
        <taxon>Ardenticatenia</taxon>
        <taxon>Candidatus Promineifilales</taxon>
        <taxon>Candidatus Promineifilaceae</taxon>
        <taxon>Candidatus Promineifilum</taxon>
    </lineage>
</organism>
<dbReference type="Gene3D" id="3.20.20.20">
    <property type="entry name" value="Dihydropteroate synthase-like"/>
    <property type="match status" value="1"/>
</dbReference>
<dbReference type="GO" id="GO:0046656">
    <property type="term" value="P:folic acid biosynthetic process"/>
    <property type="evidence" value="ECO:0007669"/>
    <property type="project" value="UniProtKB-KW"/>
</dbReference>
<keyword evidence="14" id="KW-1185">Reference proteome</keyword>
<dbReference type="EMBL" id="LN890655">
    <property type="protein sequence ID" value="CUS02277.2"/>
    <property type="molecule type" value="Genomic_DNA"/>
</dbReference>
<dbReference type="FunFam" id="3.20.20.20:FF:000006">
    <property type="entry name" value="Dihydropteroate synthase"/>
    <property type="match status" value="1"/>
</dbReference>
<evidence type="ECO:0000256" key="3">
    <source>
        <dbReference type="ARBA" id="ARBA00004763"/>
    </source>
</evidence>
<keyword evidence="9" id="KW-0460">Magnesium</keyword>
<evidence type="ECO:0000259" key="12">
    <source>
        <dbReference type="PROSITE" id="PS50972"/>
    </source>
</evidence>
<evidence type="ECO:0000256" key="6">
    <source>
        <dbReference type="ARBA" id="ARBA00016919"/>
    </source>
</evidence>
<dbReference type="EC" id="2.5.1.15" evidence="5"/>
<dbReference type="GO" id="GO:0046654">
    <property type="term" value="P:tetrahydrofolate biosynthetic process"/>
    <property type="evidence" value="ECO:0007669"/>
    <property type="project" value="TreeGrafter"/>
</dbReference>
<dbReference type="PANTHER" id="PTHR20941">
    <property type="entry name" value="FOLATE SYNTHESIS PROTEINS"/>
    <property type="match status" value="1"/>
</dbReference>
<evidence type="ECO:0000256" key="8">
    <source>
        <dbReference type="ARBA" id="ARBA00022723"/>
    </source>
</evidence>
<reference evidence="13" key="1">
    <citation type="submission" date="2016-01" db="EMBL/GenBank/DDBJ databases">
        <authorList>
            <person name="Mcilroy J.S."/>
            <person name="Karst M S."/>
            <person name="Albertsen M."/>
        </authorList>
    </citation>
    <scope>NUCLEOTIDE SEQUENCE</scope>
    <source>
        <strain evidence="13">Cfx-K</strain>
    </source>
</reference>
<name>A0A170PDZ7_9CHLR</name>
<keyword evidence="8" id="KW-0479">Metal-binding</keyword>
<dbReference type="SUPFAM" id="SSF51717">
    <property type="entry name" value="Dihydropteroate synthetase-like"/>
    <property type="match status" value="1"/>
</dbReference>
<evidence type="ECO:0000256" key="2">
    <source>
        <dbReference type="ARBA" id="ARBA00001946"/>
    </source>
</evidence>
<dbReference type="Pfam" id="PF00809">
    <property type="entry name" value="Pterin_bind"/>
    <property type="match status" value="1"/>
</dbReference>
<dbReference type="KEGG" id="pbf:CFX0092_A0396"/>
<dbReference type="RefSeq" id="WP_095041912.1">
    <property type="nucleotide sequence ID" value="NZ_LN890655.1"/>
</dbReference>
<evidence type="ECO:0000256" key="4">
    <source>
        <dbReference type="ARBA" id="ARBA00009503"/>
    </source>
</evidence>
<dbReference type="InterPro" id="IPR011005">
    <property type="entry name" value="Dihydropteroate_synth-like_sf"/>
</dbReference>
<sequence length="283" mass="30238">MLEWGRRTYVMGIVNVTPDSFSGDGLALAAAFERQATAQAVAFLADGADIVDIGGESTRPGSVPVTADEEKARVLPAIRAMRAAAPDALISVDTYRADVAEAALDAGADWINDVWGLRMDARMAGLVAERGCPVVIMHNRSQPKDVAQEQRLGGRYVGVHYDDLLDDVKAELSEQVELAFAAGVRPEQIILDPGIGFGKTVAQNLELLDRLGELKALGFPLLIGPSRKSFIGFTLDLPPEQRLEGTAATVAIGIARGADIVRVHDVAAMARIARMTDAIVRRV</sequence>
<dbReference type="Proteomes" id="UP000215027">
    <property type="component" value="Chromosome I"/>
</dbReference>
<evidence type="ECO:0000313" key="13">
    <source>
        <dbReference type="EMBL" id="CUS02277.2"/>
    </source>
</evidence>
<evidence type="ECO:0000256" key="11">
    <source>
        <dbReference type="ARBA" id="ARBA00030193"/>
    </source>
</evidence>
<dbReference type="PROSITE" id="PS00793">
    <property type="entry name" value="DHPS_2"/>
    <property type="match status" value="1"/>
</dbReference>
<comment type="pathway">
    <text evidence="3">Cofactor biosynthesis; tetrahydrofolate biosynthesis; 7,8-dihydrofolate from 2-amino-4-hydroxy-6-hydroxymethyl-7,8-dihydropteridine diphosphate and 4-aminobenzoate: step 1/2.</text>
</comment>
<dbReference type="PROSITE" id="PS50972">
    <property type="entry name" value="PTERIN_BINDING"/>
    <property type="match status" value="1"/>
</dbReference>
<evidence type="ECO:0000256" key="7">
    <source>
        <dbReference type="ARBA" id="ARBA00022679"/>
    </source>
</evidence>
<dbReference type="AlphaFoldDB" id="A0A170PDZ7"/>
<dbReference type="CDD" id="cd00739">
    <property type="entry name" value="DHPS"/>
    <property type="match status" value="1"/>
</dbReference>
<dbReference type="NCBIfam" id="TIGR01496">
    <property type="entry name" value="DHPS"/>
    <property type="match status" value="1"/>
</dbReference>
<gene>
    <name evidence="13" type="primary">folP</name>
    <name evidence="13" type="ORF">CFX0092_A0396</name>
</gene>
<keyword evidence="10" id="KW-0289">Folate biosynthesis</keyword>
<dbReference type="GO" id="GO:0005829">
    <property type="term" value="C:cytosol"/>
    <property type="evidence" value="ECO:0007669"/>
    <property type="project" value="TreeGrafter"/>
</dbReference>
<comment type="similarity">
    <text evidence="4">Belongs to the DHPS family.</text>
</comment>
<evidence type="ECO:0000256" key="1">
    <source>
        <dbReference type="ARBA" id="ARBA00000012"/>
    </source>
</evidence>
<dbReference type="PANTHER" id="PTHR20941:SF1">
    <property type="entry name" value="FOLIC ACID SYNTHESIS PROTEIN FOL1"/>
    <property type="match status" value="1"/>
</dbReference>
<proteinExistence type="inferred from homology"/>